<organism evidence="1 2">
    <name type="scientific">Corchorus olitorius</name>
    <dbReference type="NCBI Taxonomy" id="93759"/>
    <lineage>
        <taxon>Eukaryota</taxon>
        <taxon>Viridiplantae</taxon>
        <taxon>Streptophyta</taxon>
        <taxon>Embryophyta</taxon>
        <taxon>Tracheophyta</taxon>
        <taxon>Spermatophyta</taxon>
        <taxon>Magnoliopsida</taxon>
        <taxon>eudicotyledons</taxon>
        <taxon>Gunneridae</taxon>
        <taxon>Pentapetalae</taxon>
        <taxon>rosids</taxon>
        <taxon>malvids</taxon>
        <taxon>Malvales</taxon>
        <taxon>Malvaceae</taxon>
        <taxon>Grewioideae</taxon>
        <taxon>Apeibeae</taxon>
        <taxon>Corchorus</taxon>
    </lineage>
</organism>
<comment type="caution">
    <text evidence="1">The sequence shown here is derived from an EMBL/GenBank/DDBJ whole genome shotgun (WGS) entry which is preliminary data.</text>
</comment>
<name>A0A1R3JBM9_9ROSI</name>
<keyword evidence="2" id="KW-1185">Reference proteome</keyword>
<reference evidence="2" key="1">
    <citation type="submission" date="2013-09" db="EMBL/GenBank/DDBJ databases">
        <title>Corchorus olitorius genome sequencing.</title>
        <authorList>
            <person name="Alam M."/>
            <person name="Haque M.S."/>
            <person name="Islam M.S."/>
            <person name="Emdad E.M."/>
            <person name="Islam M.M."/>
            <person name="Ahmed B."/>
            <person name="Halim A."/>
            <person name="Hossen Q.M.M."/>
            <person name="Hossain M.Z."/>
            <person name="Ahmed R."/>
            <person name="Khan M.M."/>
            <person name="Islam R."/>
            <person name="Rashid M.M."/>
            <person name="Khan S.A."/>
            <person name="Rahman M.S."/>
            <person name="Alam M."/>
            <person name="Yahiya A.S."/>
            <person name="Khan M.S."/>
            <person name="Azam M.S."/>
            <person name="Haque T."/>
            <person name="Lashkar M.Z.H."/>
            <person name="Akhand A.I."/>
            <person name="Morshed G."/>
            <person name="Roy S."/>
            <person name="Uddin K.S."/>
            <person name="Rabeya T."/>
            <person name="Hossain A.S."/>
            <person name="Chowdhury A."/>
            <person name="Snigdha A.R."/>
            <person name="Mortoza M.S."/>
            <person name="Matin S.A."/>
            <person name="Hoque S.M.E."/>
            <person name="Islam M.K."/>
            <person name="Roy D.K."/>
            <person name="Haider R."/>
            <person name="Moosa M.M."/>
            <person name="Elias S.M."/>
            <person name="Hasan A.M."/>
            <person name="Jahan S."/>
            <person name="Shafiuddin M."/>
            <person name="Mahmood N."/>
            <person name="Shommy N.S."/>
        </authorList>
    </citation>
    <scope>NUCLEOTIDE SEQUENCE [LARGE SCALE GENOMIC DNA]</scope>
    <source>
        <strain evidence="2">cv. O-4</strain>
    </source>
</reference>
<evidence type="ECO:0000313" key="2">
    <source>
        <dbReference type="Proteomes" id="UP000187203"/>
    </source>
</evidence>
<proteinExistence type="predicted"/>
<gene>
    <name evidence="1" type="ORF">COLO4_17748</name>
</gene>
<dbReference type="AlphaFoldDB" id="A0A1R3JBM9"/>
<sequence length="49" mass="5283">MAPAGELCTGEESVKDGFAFTGTRHLYADSLQRSSLLNSLTDNCYSLVI</sequence>
<evidence type="ECO:0000313" key="1">
    <source>
        <dbReference type="EMBL" id="OMO92229.1"/>
    </source>
</evidence>
<accession>A0A1R3JBM9</accession>
<protein>
    <submittedName>
        <fullName evidence="1">Uncharacterized protein</fullName>
    </submittedName>
</protein>
<dbReference type="EMBL" id="AWUE01016382">
    <property type="protein sequence ID" value="OMO92229.1"/>
    <property type="molecule type" value="Genomic_DNA"/>
</dbReference>
<dbReference type="Proteomes" id="UP000187203">
    <property type="component" value="Unassembled WGS sequence"/>
</dbReference>